<dbReference type="InterPro" id="IPR003594">
    <property type="entry name" value="HATPase_dom"/>
</dbReference>
<dbReference type="GO" id="GO:0000155">
    <property type="term" value="F:phosphorelay sensor kinase activity"/>
    <property type="evidence" value="ECO:0007669"/>
    <property type="project" value="InterPro"/>
</dbReference>
<dbReference type="InterPro" id="IPR035965">
    <property type="entry name" value="PAS-like_dom_sf"/>
</dbReference>
<keyword evidence="10" id="KW-1185">Reference proteome</keyword>
<dbReference type="Pfam" id="PF00512">
    <property type="entry name" value="HisKA"/>
    <property type="match status" value="1"/>
</dbReference>
<dbReference type="EC" id="2.7.13.3" evidence="2"/>
<accession>I4EJC3</accession>
<dbReference type="CDD" id="cd00082">
    <property type="entry name" value="HisKA"/>
    <property type="match status" value="1"/>
</dbReference>
<keyword evidence="4 9" id="KW-0808">Transferase</keyword>
<feature type="domain" description="Histidine kinase" evidence="8">
    <location>
        <begin position="165"/>
        <end position="378"/>
    </location>
</feature>
<dbReference type="FunFam" id="3.30.565.10:FF:000006">
    <property type="entry name" value="Sensor histidine kinase WalK"/>
    <property type="match status" value="1"/>
</dbReference>
<dbReference type="PRINTS" id="PR00344">
    <property type="entry name" value="BCTRLSENSOR"/>
</dbReference>
<evidence type="ECO:0000256" key="6">
    <source>
        <dbReference type="ARBA" id="ARBA00023012"/>
    </source>
</evidence>
<dbReference type="PANTHER" id="PTHR43711:SF1">
    <property type="entry name" value="HISTIDINE KINASE 1"/>
    <property type="match status" value="1"/>
</dbReference>
<evidence type="ECO:0000256" key="1">
    <source>
        <dbReference type="ARBA" id="ARBA00000085"/>
    </source>
</evidence>
<dbReference type="CDD" id="cd00075">
    <property type="entry name" value="HATPase"/>
    <property type="match status" value="1"/>
</dbReference>
<dbReference type="InterPro" id="IPR013656">
    <property type="entry name" value="PAS_4"/>
</dbReference>
<dbReference type="InterPro" id="IPR004358">
    <property type="entry name" value="Sig_transdc_His_kin-like_C"/>
</dbReference>
<dbReference type="FunFam" id="1.10.287.130:FF:000001">
    <property type="entry name" value="Two-component sensor histidine kinase"/>
    <property type="match status" value="1"/>
</dbReference>
<dbReference type="Gene3D" id="1.10.287.130">
    <property type="match status" value="1"/>
</dbReference>
<dbReference type="InterPro" id="IPR050736">
    <property type="entry name" value="Sensor_HK_Regulatory"/>
</dbReference>
<evidence type="ECO:0000256" key="4">
    <source>
        <dbReference type="ARBA" id="ARBA00022679"/>
    </source>
</evidence>
<proteinExistence type="predicted"/>
<evidence type="ECO:0000256" key="7">
    <source>
        <dbReference type="ARBA" id="ARBA00023136"/>
    </source>
</evidence>
<evidence type="ECO:0000256" key="3">
    <source>
        <dbReference type="ARBA" id="ARBA00022553"/>
    </source>
</evidence>
<keyword evidence="3" id="KW-0597">Phosphoprotein</keyword>
<keyword evidence="5 9" id="KW-0418">Kinase</keyword>
<dbReference type="Gene3D" id="3.30.565.10">
    <property type="entry name" value="Histidine kinase-like ATPase, C-terminal domain"/>
    <property type="match status" value="1"/>
</dbReference>
<dbReference type="InterPro" id="IPR036097">
    <property type="entry name" value="HisK_dim/P_sf"/>
</dbReference>
<dbReference type="Pfam" id="PF02518">
    <property type="entry name" value="HATPase_c"/>
    <property type="match status" value="1"/>
</dbReference>
<dbReference type="SMART" id="SM00387">
    <property type="entry name" value="HATPase_c"/>
    <property type="match status" value="1"/>
</dbReference>
<evidence type="ECO:0000256" key="2">
    <source>
        <dbReference type="ARBA" id="ARBA00012438"/>
    </source>
</evidence>
<evidence type="ECO:0000313" key="9">
    <source>
        <dbReference type="EMBL" id="CCF84785.1"/>
    </source>
</evidence>
<dbReference type="PROSITE" id="PS50109">
    <property type="entry name" value="HIS_KIN"/>
    <property type="match status" value="1"/>
</dbReference>
<dbReference type="InterPro" id="IPR000014">
    <property type="entry name" value="PAS"/>
</dbReference>
<dbReference type="SUPFAM" id="SSF47384">
    <property type="entry name" value="Homodimeric domain of signal transducing histidine kinase"/>
    <property type="match status" value="1"/>
</dbReference>
<evidence type="ECO:0000313" key="10">
    <source>
        <dbReference type="Proteomes" id="UP000004221"/>
    </source>
</evidence>
<protein>
    <recommendedName>
        <fullName evidence="2">histidine kinase</fullName>
        <ecNumber evidence="2">2.7.13.3</ecNumber>
    </recommendedName>
</protein>
<dbReference type="SUPFAM" id="SSF55785">
    <property type="entry name" value="PYP-like sensor domain (PAS domain)"/>
    <property type="match status" value="1"/>
</dbReference>
<evidence type="ECO:0000256" key="5">
    <source>
        <dbReference type="ARBA" id="ARBA00022777"/>
    </source>
</evidence>
<dbReference type="SMART" id="SM00091">
    <property type="entry name" value="PAS"/>
    <property type="match status" value="1"/>
</dbReference>
<dbReference type="SMART" id="SM00388">
    <property type="entry name" value="HisKA"/>
    <property type="match status" value="1"/>
</dbReference>
<dbReference type="Pfam" id="PF08448">
    <property type="entry name" value="PAS_4"/>
    <property type="match status" value="1"/>
</dbReference>
<dbReference type="AlphaFoldDB" id="I4EJC3"/>
<comment type="catalytic activity">
    <reaction evidence="1">
        <text>ATP + protein L-histidine = ADP + protein N-phospho-L-histidine.</text>
        <dbReference type="EC" id="2.7.13.3"/>
    </reaction>
</comment>
<gene>
    <name evidence="9" type="ORF">NITHO_3950002</name>
</gene>
<sequence>MSADDQAAVELLAAHAAIALDKKRLCEVAVRERSELRALAESINQGLLLIDRQERVVFANRKLGELYEVDPAALQGQVIGDLRRHLLANAVDPQGTEEAIVAALQHPDTVHTIELGMARTTAPMLRITLFPVFDESGVRIGRGHLVQDVTAEVEVERLKDDFVARVSHEFRTPLTTIQGTSAILLNHWEQFDRETRHELLSQVLDQSQRLGRLLEHLLRLASVQAGTLAVEAEPILLRPLIQSLVKRVAEDYTSHRFNVDHVDALPPVVGDEVHLEQVLWNLLDNAGKYTPPGTPVTISGRVHGQEVLLSVRDEGPGIAREEQARIFERFSRPGRASTGAGLGLYLARQLVEAMGGRIWVESEPNEGSTFFVSLPMADE</sequence>
<dbReference type="EMBL" id="CAGS01000329">
    <property type="protein sequence ID" value="CCF84785.1"/>
    <property type="molecule type" value="Genomic_DNA"/>
</dbReference>
<dbReference type="SUPFAM" id="SSF55874">
    <property type="entry name" value="ATPase domain of HSP90 chaperone/DNA topoisomerase II/histidine kinase"/>
    <property type="match status" value="1"/>
</dbReference>
<comment type="caution">
    <text evidence="9">The sequence shown here is derived from an EMBL/GenBank/DDBJ whole genome shotgun (WGS) entry which is preliminary data.</text>
</comment>
<dbReference type="InterPro" id="IPR005467">
    <property type="entry name" value="His_kinase_dom"/>
</dbReference>
<name>I4EJC3_9BACT</name>
<dbReference type="InterPro" id="IPR003661">
    <property type="entry name" value="HisK_dim/P_dom"/>
</dbReference>
<dbReference type="PANTHER" id="PTHR43711">
    <property type="entry name" value="TWO-COMPONENT HISTIDINE KINASE"/>
    <property type="match status" value="1"/>
</dbReference>
<keyword evidence="6" id="KW-0902">Two-component regulatory system</keyword>
<dbReference type="Gene3D" id="3.30.450.20">
    <property type="entry name" value="PAS domain"/>
    <property type="match status" value="1"/>
</dbReference>
<dbReference type="InterPro" id="IPR036890">
    <property type="entry name" value="HATPase_C_sf"/>
</dbReference>
<keyword evidence="7" id="KW-0472">Membrane</keyword>
<evidence type="ECO:0000259" key="8">
    <source>
        <dbReference type="PROSITE" id="PS50109"/>
    </source>
</evidence>
<organism evidence="9 10">
    <name type="scientific">Nitrolancea hollandica Lb</name>
    <dbReference type="NCBI Taxonomy" id="1129897"/>
    <lineage>
        <taxon>Bacteria</taxon>
        <taxon>Pseudomonadati</taxon>
        <taxon>Thermomicrobiota</taxon>
        <taxon>Thermomicrobia</taxon>
        <taxon>Sphaerobacterales</taxon>
        <taxon>Sphaerobacterineae</taxon>
        <taxon>Sphaerobacteraceae</taxon>
        <taxon>Nitrolancea</taxon>
    </lineage>
</organism>
<reference evidence="9 10" key="1">
    <citation type="journal article" date="2012" name="ISME J.">
        <title>Nitrification expanded: discovery, physiology and genomics of a nitrite-oxidizing bacterium from the phylum Chloroflexi.</title>
        <authorList>
            <person name="Sorokin D.Y."/>
            <person name="Lucker S."/>
            <person name="Vejmelkova D."/>
            <person name="Kostrikina N.A."/>
            <person name="Kleerebezem R."/>
            <person name="Rijpstra W.I."/>
            <person name="Damste J.S."/>
            <person name="Le Paslier D."/>
            <person name="Muyzer G."/>
            <person name="Wagner M."/>
            <person name="van Loosdrecht M.C."/>
            <person name="Daims H."/>
        </authorList>
    </citation>
    <scope>NUCLEOTIDE SEQUENCE [LARGE SCALE GENOMIC DNA]</scope>
    <source>
        <strain evidence="10">none</strain>
    </source>
</reference>
<dbReference type="Proteomes" id="UP000004221">
    <property type="component" value="Unassembled WGS sequence"/>
</dbReference>